<feature type="region of interest" description="Disordered" evidence="1">
    <location>
        <begin position="53"/>
        <end position="92"/>
    </location>
</feature>
<dbReference type="Proteomes" id="UP001501447">
    <property type="component" value="Unassembled WGS sequence"/>
</dbReference>
<accession>A0ABN3QSC7</accession>
<gene>
    <name evidence="2" type="ORF">GCM10009863_57240</name>
</gene>
<name>A0ABN3QSC7_9ACTN</name>
<evidence type="ECO:0000313" key="3">
    <source>
        <dbReference type="Proteomes" id="UP001501447"/>
    </source>
</evidence>
<protein>
    <submittedName>
        <fullName evidence="2">Uncharacterized protein</fullName>
    </submittedName>
</protein>
<feature type="region of interest" description="Disordered" evidence="1">
    <location>
        <begin position="1"/>
        <end position="38"/>
    </location>
</feature>
<keyword evidence="3" id="KW-1185">Reference proteome</keyword>
<comment type="caution">
    <text evidence="2">The sequence shown here is derived from an EMBL/GenBank/DDBJ whole genome shotgun (WGS) entry which is preliminary data.</text>
</comment>
<organism evidence="2 3">
    <name type="scientific">Streptomyces axinellae</name>
    <dbReference type="NCBI Taxonomy" id="552788"/>
    <lineage>
        <taxon>Bacteria</taxon>
        <taxon>Bacillati</taxon>
        <taxon>Actinomycetota</taxon>
        <taxon>Actinomycetes</taxon>
        <taxon>Kitasatosporales</taxon>
        <taxon>Streptomycetaceae</taxon>
        <taxon>Streptomyces</taxon>
    </lineage>
</organism>
<dbReference type="EMBL" id="BAAARJ010000022">
    <property type="protein sequence ID" value="GAA2633593.1"/>
    <property type="molecule type" value="Genomic_DNA"/>
</dbReference>
<evidence type="ECO:0000256" key="1">
    <source>
        <dbReference type="SAM" id="MobiDB-lite"/>
    </source>
</evidence>
<reference evidence="2 3" key="1">
    <citation type="journal article" date="2019" name="Int. J. Syst. Evol. Microbiol.">
        <title>The Global Catalogue of Microorganisms (GCM) 10K type strain sequencing project: providing services to taxonomists for standard genome sequencing and annotation.</title>
        <authorList>
            <consortium name="The Broad Institute Genomics Platform"/>
            <consortium name="The Broad Institute Genome Sequencing Center for Infectious Disease"/>
            <person name="Wu L."/>
            <person name="Ma J."/>
        </authorList>
    </citation>
    <scope>NUCLEOTIDE SEQUENCE [LARGE SCALE GENOMIC DNA]</scope>
    <source>
        <strain evidence="2 3">JCM 16373</strain>
    </source>
</reference>
<sequence length="92" mass="9471">MPDGAVTRRLEPPEGAMTARKPEQRPTRVHAARQVRPTPPMSELLASCAAAAAVSRPPSEPSADEAAGEAEGAIEPTALPQLPVNVPDKGAA</sequence>
<evidence type="ECO:0000313" key="2">
    <source>
        <dbReference type="EMBL" id="GAA2633593.1"/>
    </source>
</evidence>
<proteinExistence type="predicted"/>
<feature type="compositionally biased region" description="Basic and acidic residues" evidence="1">
    <location>
        <begin position="1"/>
        <end position="12"/>
    </location>
</feature>